<accession>A0A0A9BST5</accession>
<dbReference type="EMBL" id="GBRH01232632">
    <property type="protein sequence ID" value="JAD65263.1"/>
    <property type="molecule type" value="Transcribed_RNA"/>
</dbReference>
<reference evidence="1" key="2">
    <citation type="journal article" date="2015" name="Data Brief">
        <title>Shoot transcriptome of the giant reed, Arundo donax.</title>
        <authorList>
            <person name="Barrero R.A."/>
            <person name="Guerrero F.D."/>
            <person name="Moolhuijzen P."/>
            <person name="Goolsby J.A."/>
            <person name="Tidwell J."/>
            <person name="Bellgard S.E."/>
            <person name="Bellgard M.I."/>
        </authorList>
    </citation>
    <scope>NUCLEOTIDE SEQUENCE</scope>
    <source>
        <tissue evidence="1">Shoot tissue taken approximately 20 cm above the soil surface</tissue>
    </source>
</reference>
<sequence>MISPCSCGPGSCIQGNNRCSVFFNLVFFRVTSEVVGSLVKQLQGLQILT</sequence>
<organism evidence="1">
    <name type="scientific">Arundo donax</name>
    <name type="common">Giant reed</name>
    <name type="synonym">Donax arundinaceus</name>
    <dbReference type="NCBI Taxonomy" id="35708"/>
    <lineage>
        <taxon>Eukaryota</taxon>
        <taxon>Viridiplantae</taxon>
        <taxon>Streptophyta</taxon>
        <taxon>Embryophyta</taxon>
        <taxon>Tracheophyta</taxon>
        <taxon>Spermatophyta</taxon>
        <taxon>Magnoliopsida</taxon>
        <taxon>Liliopsida</taxon>
        <taxon>Poales</taxon>
        <taxon>Poaceae</taxon>
        <taxon>PACMAD clade</taxon>
        <taxon>Arundinoideae</taxon>
        <taxon>Arundineae</taxon>
        <taxon>Arundo</taxon>
    </lineage>
</organism>
<protein>
    <submittedName>
        <fullName evidence="1">Uncharacterized protein</fullName>
    </submittedName>
</protein>
<proteinExistence type="predicted"/>
<reference evidence="1" key="1">
    <citation type="submission" date="2014-09" db="EMBL/GenBank/DDBJ databases">
        <authorList>
            <person name="Magalhaes I.L.F."/>
            <person name="Oliveira U."/>
            <person name="Santos F.R."/>
            <person name="Vidigal T.H.D.A."/>
            <person name="Brescovit A.D."/>
            <person name="Santos A.J."/>
        </authorList>
    </citation>
    <scope>NUCLEOTIDE SEQUENCE</scope>
    <source>
        <tissue evidence="1">Shoot tissue taken approximately 20 cm above the soil surface</tissue>
    </source>
</reference>
<name>A0A0A9BST5_ARUDO</name>
<dbReference type="AlphaFoldDB" id="A0A0A9BST5"/>
<evidence type="ECO:0000313" key="1">
    <source>
        <dbReference type="EMBL" id="JAD65263.1"/>
    </source>
</evidence>